<feature type="transmembrane region" description="Helical" evidence="7">
    <location>
        <begin position="283"/>
        <end position="303"/>
    </location>
</feature>
<accession>A0AAE3VR59</accession>
<dbReference type="GO" id="GO:0015658">
    <property type="term" value="F:branched-chain amino acid transmembrane transporter activity"/>
    <property type="evidence" value="ECO:0007669"/>
    <property type="project" value="InterPro"/>
</dbReference>
<evidence type="ECO:0000256" key="7">
    <source>
        <dbReference type="SAM" id="Phobius"/>
    </source>
</evidence>
<evidence type="ECO:0000256" key="3">
    <source>
        <dbReference type="ARBA" id="ARBA00022692"/>
    </source>
</evidence>
<evidence type="ECO:0000256" key="2">
    <source>
        <dbReference type="ARBA" id="ARBA00022475"/>
    </source>
</evidence>
<dbReference type="Proteomes" id="UP001229244">
    <property type="component" value="Unassembled WGS sequence"/>
</dbReference>
<dbReference type="InterPro" id="IPR001851">
    <property type="entry name" value="ABC_transp_permease"/>
</dbReference>
<keyword evidence="2" id="KW-1003">Cell membrane</keyword>
<keyword evidence="5 7" id="KW-0472">Membrane</keyword>
<feature type="transmembrane region" description="Helical" evidence="7">
    <location>
        <begin position="238"/>
        <end position="271"/>
    </location>
</feature>
<feature type="transmembrane region" description="Helical" evidence="7">
    <location>
        <begin position="111"/>
        <end position="129"/>
    </location>
</feature>
<feature type="region of interest" description="Disordered" evidence="6">
    <location>
        <begin position="317"/>
        <end position="336"/>
    </location>
</feature>
<dbReference type="InterPro" id="IPR043428">
    <property type="entry name" value="LivM-like"/>
</dbReference>
<evidence type="ECO:0000256" key="4">
    <source>
        <dbReference type="ARBA" id="ARBA00022989"/>
    </source>
</evidence>
<feature type="transmembrane region" description="Helical" evidence="7">
    <location>
        <begin position="161"/>
        <end position="184"/>
    </location>
</feature>
<feature type="transmembrane region" description="Helical" evidence="7">
    <location>
        <begin position="7"/>
        <end position="27"/>
    </location>
</feature>
<comment type="subcellular location">
    <subcellularLocation>
        <location evidence="1">Cell membrane</location>
        <topology evidence="1">Multi-pass membrane protein</topology>
    </subcellularLocation>
</comment>
<protein>
    <submittedName>
        <fullName evidence="8">Branched-chain amino acid transport system permease protein</fullName>
    </submittedName>
</protein>
<feature type="transmembrane region" description="Helical" evidence="7">
    <location>
        <begin position="85"/>
        <end position="104"/>
    </location>
</feature>
<evidence type="ECO:0000256" key="1">
    <source>
        <dbReference type="ARBA" id="ARBA00004651"/>
    </source>
</evidence>
<evidence type="ECO:0000256" key="5">
    <source>
        <dbReference type="ARBA" id="ARBA00023136"/>
    </source>
</evidence>
<dbReference type="CDD" id="cd06581">
    <property type="entry name" value="TM_PBP1_LivM_like"/>
    <property type="match status" value="1"/>
</dbReference>
<dbReference type="PANTHER" id="PTHR30482">
    <property type="entry name" value="HIGH-AFFINITY BRANCHED-CHAIN AMINO ACID TRANSPORT SYSTEM PERMEASE"/>
    <property type="match status" value="1"/>
</dbReference>
<proteinExistence type="predicted"/>
<feature type="transmembrane region" description="Helical" evidence="7">
    <location>
        <begin position="205"/>
        <end position="226"/>
    </location>
</feature>
<evidence type="ECO:0000313" key="8">
    <source>
        <dbReference type="EMBL" id="MDQ0316473.1"/>
    </source>
</evidence>
<evidence type="ECO:0000313" key="9">
    <source>
        <dbReference type="Proteomes" id="UP001229244"/>
    </source>
</evidence>
<organism evidence="8 9">
    <name type="scientific">Amorphus orientalis</name>
    <dbReference type="NCBI Taxonomy" id="649198"/>
    <lineage>
        <taxon>Bacteria</taxon>
        <taxon>Pseudomonadati</taxon>
        <taxon>Pseudomonadota</taxon>
        <taxon>Alphaproteobacteria</taxon>
        <taxon>Hyphomicrobiales</taxon>
        <taxon>Amorphaceae</taxon>
        <taxon>Amorphus</taxon>
    </lineage>
</organism>
<dbReference type="GO" id="GO:0005886">
    <property type="term" value="C:plasma membrane"/>
    <property type="evidence" value="ECO:0007669"/>
    <property type="project" value="UniProtKB-SubCell"/>
</dbReference>
<sequence length="336" mass="35285">MFRQSLLKTIVILALLGGGVVYTFFTGYFGKELVIEAATLAILAISLDMVAGYGGMISLCHGAIFGIGAYTFAALTVLFGVHPLLAFAAAIVATALFGAVVGAITSRTHGIFFIMATLAFGQMAYVTIFESRTLGGDDGLAGVPRLDLSAIGIDLMNSTNFALFAIAALALVYVIAAFVLRSGFGRTLVGIHVNEARMKAVGLTVWHYKAAAFGISGALAGLGGAIAAQQTMFVSPELLVWMVSGTVLMVVIFGGIGTLVGPAVGAVVWVFLKHEISSITVHWHMIAGAVLIITIVAGGRGLYGQIEYMIENRRAKQKQPDETNVSPLAQERETHA</sequence>
<gene>
    <name evidence="8" type="ORF">J2S73_002949</name>
</gene>
<dbReference type="AlphaFoldDB" id="A0AAE3VR59"/>
<keyword evidence="3 7" id="KW-0812">Transmembrane</keyword>
<dbReference type="PANTHER" id="PTHR30482:SF17">
    <property type="entry name" value="ABC TRANSPORTER ATP-BINDING PROTEIN"/>
    <property type="match status" value="1"/>
</dbReference>
<keyword evidence="4 7" id="KW-1133">Transmembrane helix</keyword>
<dbReference type="EMBL" id="JAUSUL010000003">
    <property type="protein sequence ID" value="MDQ0316473.1"/>
    <property type="molecule type" value="Genomic_DNA"/>
</dbReference>
<dbReference type="RefSeq" id="WP_306886358.1">
    <property type="nucleotide sequence ID" value="NZ_JAUSUL010000003.1"/>
</dbReference>
<name>A0AAE3VR59_9HYPH</name>
<feature type="transmembrane region" description="Helical" evidence="7">
    <location>
        <begin position="58"/>
        <end position="79"/>
    </location>
</feature>
<evidence type="ECO:0000256" key="6">
    <source>
        <dbReference type="SAM" id="MobiDB-lite"/>
    </source>
</evidence>
<dbReference type="Pfam" id="PF02653">
    <property type="entry name" value="BPD_transp_2"/>
    <property type="match status" value="1"/>
</dbReference>
<comment type="caution">
    <text evidence="8">The sequence shown here is derived from an EMBL/GenBank/DDBJ whole genome shotgun (WGS) entry which is preliminary data.</text>
</comment>
<keyword evidence="9" id="KW-1185">Reference proteome</keyword>
<feature type="transmembrane region" description="Helical" evidence="7">
    <location>
        <begin position="33"/>
        <end position="51"/>
    </location>
</feature>
<reference evidence="8" key="1">
    <citation type="submission" date="2023-07" db="EMBL/GenBank/DDBJ databases">
        <title>Genomic Encyclopedia of Type Strains, Phase IV (KMG-IV): sequencing the most valuable type-strain genomes for metagenomic binning, comparative biology and taxonomic classification.</title>
        <authorList>
            <person name="Goeker M."/>
        </authorList>
    </citation>
    <scope>NUCLEOTIDE SEQUENCE</scope>
    <source>
        <strain evidence="8">DSM 21202</strain>
    </source>
</reference>